<proteinExistence type="predicted"/>
<dbReference type="InterPro" id="IPR029065">
    <property type="entry name" value="Enolase_C-like"/>
</dbReference>
<evidence type="ECO:0000256" key="2">
    <source>
        <dbReference type="ARBA" id="ARBA00022723"/>
    </source>
</evidence>
<comment type="cofactor">
    <cofactor evidence="1">
        <name>Mg(2+)</name>
        <dbReference type="ChEBI" id="CHEBI:18420"/>
    </cofactor>
</comment>
<dbReference type="SMART" id="SM00922">
    <property type="entry name" value="MR_MLE"/>
    <property type="match status" value="1"/>
</dbReference>
<dbReference type="Gene3D" id="3.30.390.10">
    <property type="entry name" value="Enolase-like, N-terminal domain"/>
    <property type="match status" value="1"/>
</dbReference>
<accession>A0ABV7YNZ8</accession>
<dbReference type="InterPro" id="IPR029017">
    <property type="entry name" value="Enolase-like_N"/>
</dbReference>
<protein>
    <submittedName>
        <fullName evidence="5">Enolase C-terminal domain-like protein</fullName>
    </submittedName>
</protein>
<dbReference type="PANTHER" id="PTHR13794:SF58">
    <property type="entry name" value="MITOCHONDRIAL ENOLASE SUPERFAMILY MEMBER 1"/>
    <property type="match status" value="1"/>
</dbReference>
<dbReference type="PROSITE" id="PS00908">
    <property type="entry name" value="MR_MLE_1"/>
    <property type="match status" value="1"/>
</dbReference>
<dbReference type="InterPro" id="IPR013342">
    <property type="entry name" value="Mandelate_racemase_C"/>
</dbReference>
<gene>
    <name evidence="5" type="ORF">ACFOUW_38360</name>
</gene>
<dbReference type="Pfam" id="PF02746">
    <property type="entry name" value="MR_MLE_N"/>
    <property type="match status" value="1"/>
</dbReference>
<dbReference type="CDD" id="cd03328">
    <property type="entry name" value="MR_like_3"/>
    <property type="match status" value="1"/>
</dbReference>
<dbReference type="InterPro" id="IPR046945">
    <property type="entry name" value="RHMD-like"/>
</dbReference>
<dbReference type="Proteomes" id="UP001595699">
    <property type="component" value="Unassembled WGS sequence"/>
</dbReference>
<dbReference type="InterPro" id="IPR018110">
    <property type="entry name" value="Mandel_Rmase/mucon_lact_enz_CS"/>
</dbReference>
<name>A0ABV7YNZ8_9ACTN</name>
<dbReference type="Gene3D" id="3.20.20.120">
    <property type="entry name" value="Enolase-like C-terminal domain"/>
    <property type="match status" value="1"/>
</dbReference>
<feature type="domain" description="Mandelate racemase/muconate lactonizing enzyme C-terminal" evidence="4">
    <location>
        <begin position="161"/>
        <end position="262"/>
    </location>
</feature>
<dbReference type="EMBL" id="JBHRZH010000057">
    <property type="protein sequence ID" value="MFC3766743.1"/>
    <property type="molecule type" value="Genomic_DNA"/>
</dbReference>
<comment type="caution">
    <text evidence="5">The sequence shown here is derived from an EMBL/GenBank/DDBJ whole genome shotgun (WGS) entry which is preliminary data.</text>
</comment>
<evidence type="ECO:0000256" key="3">
    <source>
        <dbReference type="ARBA" id="ARBA00022842"/>
    </source>
</evidence>
<evidence type="ECO:0000259" key="4">
    <source>
        <dbReference type="SMART" id="SM00922"/>
    </source>
</evidence>
<sequence length="384" mass="40776">MTSPHHASTSGTVGASATVSDVSVTGVSASVYTVPTESPEADGTFGWTNTTLVLVQVSAGGQTGLGWTYGSVACATVVERDLASVICGRDAFDVVGAWSAMVDALRNLGRPGVAGMALSAVDCALWDLKARLLGVPLHRLLGRAHSAVPIYGSGGFTTYTDDALAAQLRGWVENDDIPRVKIKIGESRGQRVDRDLARVEHTRRVVGSSTELFVDANGGYTIGQAVRVGRHLDELGVSWFEEPVSSDDLAGLRQVRDQLGADVTAGEYGYDLPYFERMCRADAIDCLQVDITRCGGLTELLRVAAVAAAHGLQISGHCAPHLHLEALAAVPNLRHQEWFHDHVLIERRLFAGTADPSGGIVTPNDRPGLGLAWRAAEAESFRVA</sequence>
<dbReference type="PANTHER" id="PTHR13794">
    <property type="entry name" value="ENOLASE SUPERFAMILY, MANDELATE RACEMASE"/>
    <property type="match status" value="1"/>
</dbReference>
<dbReference type="SUPFAM" id="SSF54826">
    <property type="entry name" value="Enolase N-terminal domain-like"/>
    <property type="match status" value="1"/>
</dbReference>
<keyword evidence="2" id="KW-0479">Metal-binding</keyword>
<dbReference type="Pfam" id="PF13378">
    <property type="entry name" value="MR_MLE_C"/>
    <property type="match status" value="1"/>
</dbReference>
<reference evidence="6" key="1">
    <citation type="journal article" date="2019" name="Int. J. Syst. Evol. Microbiol.">
        <title>The Global Catalogue of Microorganisms (GCM) 10K type strain sequencing project: providing services to taxonomists for standard genome sequencing and annotation.</title>
        <authorList>
            <consortium name="The Broad Institute Genomics Platform"/>
            <consortium name="The Broad Institute Genome Sequencing Center for Infectious Disease"/>
            <person name="Wu L."/>
            <person name="Ma J."/>
        </authorList>
    </citation>
    <scope>NUCLEOTIDE SEQUENCE [LARGE SCALE GENOMIC DNA]</scope>
    <source>
        <strain evidence="6">CGMCC 4.7241</strain>
    </source>
</reference>
<dbReference type="RefSeq" id="WP_205121756.1">
    <property type="nucleotide sequence ID" value="NZ_JAFBCM010000001.1"/>
</dbReference>
<dbReference type="SFLD" id="SFLDG00179">
    <property type="entry name" value="mandelate_racemase"/>
    <property type="match status" value="1"/>
</dbReference>
<keyword evidence="3" id="KW-0460">Magnesium</keyword>
<keyword evidence="6" id="KW-1185">Reference proteome</keyword>
<organism evidence="5 6">
    <name type="scientific">Tenggerimyces flavus</name>
    <dbReference type="NCBI Taxonomy" id="1708749"/>
    <lineage>
        <taxon>Bacteria</taxon>
        <taxon>Bacillati</taxon>
        <taxon>Actinomycetota</taxon>
        <taxon>Actinomycetes</taxon>
        <taxon>Propionibacteriales</taxon>
        <taxon>Nocardioidaceae</taxon>
        <taxon>Tenggerimyces</taxon>
    </lineage>
</organism>
<dbReference type="SFLD" id="SFLDS00001">
    <property type="entry name" value="Enolase"/>
    <property type="match status" value="1"/>
</dbReference>
<dbReference type="SUPFAM" id="SSF51604">
    <property type="entry name" value="Enolase C-terminal domain-like"/>
    <property type="match status" value="1"/>
</dbReference>
<dbReference type="InterPro" id="IPR013341">
    <property type="entry name" value="Mandelate_racemase_N_dom"/>
</dbReference>
<evidence type="ECO:0000313" key="6">
    <source>
        <dbReference type="Proteomes" id="UP001595699"/>
    </source>
</evidence>
<evidence type="ECO:0000256" key="1">
    <source>
        <dbReference type="ARBA" id="ARBA00001946"/>
    </source>
</evidence>
<evidence type="ECO:0000313" key="5">
    <source>
        <dbReference type="EMBL" id="MFC3766743.1"/>
    </source>
</evidence>
<dbReference type="InterPro" id="IPR036849">
    <property type="entry name" value="Enolase-like_C_sf"/>
</dbReference>